<feature type="region of interest" description="Disordered" evidence="1">
    <location>
        <begin position="583"/>
        <end position="606"/>
    </location>
</feature>
<feature type="region of interest" description="Disordered" evidence="1">
    <location>
        <begin position="556"/>
        <end position="575"/>
    </location>
</feature>
<evidence type="ECO:0000313" key="3">
    <source>
        <dbReference type="Proteomes" id="UP000310200"/>
    </source>
</evidence>
<feature type="region of interest" description="Disordered" evidence="1">
    <location>
        <begin position="372"/>
        <end position="419"/>
    </location>
</feature>
<reference evidence="2 3" key="1">
    <citation type="journal article" date="2019" name="Philos. Trans. R. Soc. Lond., B, Biol. Sci.">
        <title>Ant behaviour and brain gene expression of defending hosts depend on the ecological success of the intruding social parasite.</title>
        <authorList>
            <person name="Kaur R."/>
            <person name="Stoldt M."/>
            <person name="Jongepier E."/>
            <person name="Feldmeyer B."/>
            <person name="Menzel F."/>
            <person name="Bornberg-Bauer E."/>
            <person name="Foitzik S."/>
        </authorList>
    </citation>
    <scope>NUCLEOTIDE SEQUENCE [LARGE SCALE GENOMIC DNA]</scope>
    <source>
        <tissue evidence="2">Whole body</tissue>
    </source>
</reference>
<comment type="caution">
    <text evidence="2">The sequence shown here is derived from an EMBL/GenBank/DDBJ whole genome shotgun (WGS) entry which is preliminary data.</text>
</comment>
<proteinExistence type="predicted"/>
<evidence type="ECO:0000256" key="1">
    <source>
        <dbReference type="SAM" id="MobiDB-lite"/>
    </source>
</evidence>
<dbReference type="AlphaFoldDB" id="A0A4S2JBF3"/>
<protein>
    <submittedName>
        <fullName evidence="2">Uncharacterized protein</fullName>
    </submittedName>
</protein>
<feature type="compositionally biased region" description="Basic and acidic residues" evidence="1">
    <location>
        <begin position="566"/>
        <end position="575"/>
    </location>
</feature>
<sequence>MAIASAGSHAESRIPHVTGHTAFTVRRLMFVLSFRHPPGAQRAHSGARDGSDNKFCAHRAAPQFILPRRGAFIEELTRNKPHRRRGGCFCIGRSRRTPHANREVDELLRHCDILYRGSSPMADSFLRLPIDLLVRLKAETIEVRARTSDYIEMQRELLIITRKRGMRHERALDIVILARETANGPFGMDFDLGRCCSPQPAISRPARHNNVNRVTADFAIDAIVAVVASGGPVLSSTGPNRVIEDAIATPICHYHWPSLRDKERNRYGRSTRSGPSPLIAIATSMATTRNWQESPVPYFYKLDRLSGAPVNPDSLPRNHINEFNNMTQVQRGTLLNSYICVITPFEPNDTKYPCCVGKRTAAIPILDKEYFPGRRPPTITTRRRRRSGEDDDTPLPSPFSARKSSGDKRRTSTGIRAARGTRRGVAPFVQQYIIPASVLRRIVQVGWPLPSGGYCAPPIRGHISRDTAAAICIRQRRALRIDVKICSKISLGNARHCYQAPSRSSSLSASLTYSHYRERQGILSIYGDKDSAPPEETEEKSHQVYMHEPKLRISSTQSGQVLIHGSKGERGRRKEEEMICLGMPRGPVSRESSVSPVGPVVADRSSPDPNIFVRLKRY</sequence>
<dbReference type="EMBL" id="QBLH01003978">
    <property type="protein sequence ID" value="TGZ31959.1"/>
    <property type="molecule type" value="Genomic_DNA"/>
</dbReference>
<evidence type="ECO:0000313" key="2">
    <source>
        <dbReference type="EMBL" id="TGZ31959.1"/>
    </source>
</evidence>
<organism evidence="2 3">
    <name type="scientific">Temnothorax longispinosus</name>
    <dbReference type="NCBI Taxonomy" id="300112"/>
    <lineage>
        <taxon>Eukaryota</taxon>
        <taxon>Metazoa</taxon>
        <taxon>Ecdysozoa</taxon>
        <taxon>Arthropoda</taxon>
        <taxon>Hexapoda</taxon>
        <taxon>Insecta</taxon>
        <taxon>Pterygota</taxon>
        <taxon>Neoptera</taxon>
        <taxon>Endopterygota</taxon>
        <taxon>Hymenoptera</taxon>
        <taxon>Apocrita</taxon>
        <taxon>Aculeata</taxon>
        <taxon>Formicoidea</taxon>
        <taxon>Formicidae</taxon>
        <taxon>Myrmicinae</taxon>
        <taxon>Temnothorax</taxon>
    </lineage>
</organism>
<name>A0A4S2JBF3_9HYME</name>
<gene>
    <name evidence="2" type="ORF">DBV15_05698</name>
</gene>
<keyword evidence="3" id="KW-1185">Reference proteome</keyword>
<accession>A0A4S2JBF3</accession>
<dbReference type="Proteomes" id="UP000310200">
    <property type="component" value="Unassembled WGS sequence"/>
</dbReference>